<evidence type="ECO:0000313" key="1">
    <source>
        <dbReference type="EMBL" id="AWT43710.1"/>
    </source>
</evidence>
<name>A0A2U9P215_STRAS</name>
<evidence type="ECO:0000313" key="2">
    <source>
        <dbReference type="Proteomes" id="UP000247634"/>
    </source>
</evidence>
<organism evidence="1 2">
    <name type="scientific">Streptomyces actuosus</name>
    <dbReference type="NCBI Taxonomy" id="1885"/>
    <lineage>
        <taxon>Bacteria</taxon>
        <taxon>Bacillati</taxon>
        <taxon>Actinomycetota</taxon>
        <taxon>Actinomycetes</taxon>
        <taxon>Kitasatosporales</taxon>
        <taxon>Streptomycetaceae</taxon>
        <taxon>Streptomyces</taxon>
    </lineage>
</organism>
<dbReference type="Proteomes" id="UP000247634">
    <property type="component" value="Chromosome"/>
</dbReference>
<gene>
    <name evidence="1" type="ORF">DMT42_16230</name>
</gene>
<dbReference type="AlphaFoldDB" id="A0A2U9P215"/>
<sequence length="220" mass="23197">MLVGVAAVVAVAAAAAVAVVVLRGRGDDGLAGVDTPAEARKLAARVALKPSDWGAGFRPGSPYEADGVVPQVADDDCGIAAGPDDDVLAALLRDSQREYSGTGETVFARSVVFVLKSARSAEANIARRQSDTQRCRTLYSGKQRWQDVHEVKMATPEGFDEMTVEEGRLAVDATGRSVDEPYTQATGRKGQLVLRTSVIGSPQQNRSAAVAALSRMLDRV</sequence>
<accession>A0A2U9P215</accession>
<evidence type="ECO:0008006" key="3">
    <source>
        <dbReference type="Google" id="ProtNLM"/>
    </source>
</evidence>
<dbReference type="KEGG" id="sact:DMT42_16230"/>
<keyword evidence="2" id="KW-1185">Reference proteome</keyword>
<reference evidence="1 2" key="1">
    <citation type="submission" date="2018-06" db="EMBL/GenBank/DDBJ databases">
        <title>The complete genome sequence of a nosiheptide producer Streptomyces actuosus ATCC 25421: deducing the ability of producing a new class III lantibiotics.</title>
        <authorList>
            <person name="Liu W."/>
            <person name="Sun F."/>
            <person name="Hu Y."/>
        </authorList>
    </citation>
    <scope>NUCLEOTIDE SEQUENCE [LARGE SCALE GENOMIC DNA]</scope>
    <source>
        <strain evidence="1 2">ATCC 25421</strain>
    </source>
</reference>
<dbReference type="EMBL" id="CP029788">
    <property type="protein sequence ID" value="AWT43710.1"/>
    <property type="molecule type" value="Genomic_DNA"/>
</dbReference>
<proteinExistence type="predicted"/>
<protein>
    <recommendedName>
        <fullName evidence="3">PknH-like extracellular domain-containing protein</fullName>
    </recommendedName>
</protein>
<dbReference type="OrthoDB" id="4229583at2"/>